<keyword evidence="2" id="KW-1185">Reference proteome</keyword>
<proteinExistence type="predicted"/>
<evidence type="ECO:0000313" key="2">
    <source>
        <dbReference type="Proteomes" id="UP001583186"/>
    </source>
</evidence>
<accession>A0ABR3YSU4</accession>
<dbReference type="Proteomes" id="UP001583186">
    <property type="component" value="Unassembled WGS sequence"/>
</dbReference>
<name>A0ABR3YSU4_9PEZI</name>
<sequence>MARFVQAHPTEPDEIKQKCRIRDRADWTGVFDKLEAAKNAYSQTDNSFKATFRKVYRKTADHSGGAPMAIVDAAKDLLDVDYASPVLGALRLVLDAASKAAKLRQDMMGAFDNIDRNFTEVEVYQQEFAGDENIREASIDLVASVLYAIESVIGFFISKTYRRLLRATFTIDEYRKRIDGSLNDIDKKASELLREVQMSKTHRDHMFQTQALQDTSMTQYGVAQLHSMFHGTRNAMMSMMNDLVMRMDGISAQVSRPPSPRPVTPVYLISAAPSPEPQPLGISPQELLHWVGITDMASQDLEYMESRNHDEISPAEQGRAEQLVVHQQLQSWLSVPASSQLLIHGNDEGGLSPVSALSLFCASLAFNLDSHPRIIRLLFFCGLHSDTGRSYRADDYYEEDDTGGRAIISSFICQLLCAHDFGSELPFGPEIEDTILYGEVNELCNVFSTLVRQLPRSVVLVCVIDGAAYYERREFLDNTAVVLAHILRLSADSSVLAVFKVLITSSTPTIHIRQPFPDEMILSMAAMGDAEWEPSQARLNRFLSNGQDNL</sequence>
<evidence type="ECO:0000313" key="1">
    <source>
        <dbReference type="EMBL" id="KAL1891095.1"/>
    </source>
</evidence>
<comment type="caution">
    <text evidence="1">The sequence shown here is derived from an EMBL/GenBank/DDBJ whole genome shotgun (WGS) entry which is preliminary data.</text>
</comment>
<dbReference type="PANTHER" id="PTHR40619">
    <property type="entry name" value="FUNGAL STAND N-TERMINAL GOODBYE DOMAIN-CONTAINING PROTEIN"/>
    <property type="match status" value="1"/>
</dbReference>
<dbReference type="EMBL" id="JAWCUI010000056">
    <property type="protein sequence ID" value="KAL1891095.1"/>
    <property type="molecule type" value="Genomic_DNA"/>
</dbReference>
<dbReference type="PANTHER" id="PTHR40619:SF3">
    <property type="entry name" value="FUNGAL STAND N-TERMINAL GOODBYE DOMAIN-CONTAINING PROTEIN"/>
    <property type="match status" value="1"/>
</dbReference>
<evidence type="ECO:0008006" key="3">
    <source>
        <dbReference type="Google" id="ProtNLM"/>
    </source>
</evidence>
<protein>
    <recommendedName>
        <fullName evidence="3">Fungal STAND N-terminal Goodbye domain-containing protein</fullName>
    </recommendedName>
</protein>
<gene>
    <name evidence="1" type="ORF">Sste5346_007921</name>
</gene>
<reference evidence="1 2" key="1">
    <citation type="journal article" date="2024" name="IMA Fungus">
        <title>IMA Genome - F19 : A genome assembly and annotation guide to empower mycologists, including annotated draft genome sequences of Ceratocystis pirilliformis, Diaporthe australafricana, Fusarium ophioides, Paecilomyces lecythidis, and Sporothrix stenoceras.</title>
        <authorList>
            <person name="Aylward J."/>
            <person name="Wilson A.M."/>
            <person name="Visagie C.M."/>
            <person name="Spraker J."/>
            <person name="Barnes I."/>
            <person name="Buitendag C."/>
            <person name="Ceriani C."/>
            <person name="Del Mar Angel L."/>
            <person name="du Plessis D."/>
            <person name="Fuchs T."/>
            <person name="Gasser K."/>
            <person name="Kramer D."/>
            <person name="Li W."/>
            <person name="Munsamy K."/>
            <person name="Piso A."/>
            <person name="Price J.L."/>
            <person name="Sonnekus B."/>
            <person name="Thomas C."/>
            <person name="van der Nest A."/>
            <person name="van Dijk A."/>
            <person name="van Heerden A."/>
            <person name="van Vuuren N."/>
            <person name="Yilmaz N."/>
            <person name="Duong T.A."/>
            <person name="van der Merwe N.A."/>
            <person name="Wingfield M.J."/>
            <person name="Wingfield B.D."/>
        </authorList>
    </citation>
    <scope>NUCLEOTIDE SEQUENCE [LARGE SCALE GENOMIC DNA]</scope>
    <source>
        <strain evidence="1 2">CMW 5346</strain>
    </source>
</reference>
<organism evidence="1 2">
    <name type="scientific">Sporothrix stenoceras</name>
    <dbReference type="NCBI Taxonomy" id="5173"/>
    <lineage>
        <taxon>Eukaryota</taxon>
        <taxon>Fungi</taxon>
        <taxon>Dikarya</taxon>
        <taxon>Ascomycota</taxon>
        <taxon>Pezizomycotina</taxon>
        <taxon>Sordariomycetes</taxon>
        <taxon>Sordariomycetidae</taxon>
        <taxon>Ophiostomatales</taxon>
        <taxon>Ophiostomataceae</taxon>
        <taxon>Sporothrix</taxon>
    </lineage>
</organism>